<keyword evidence="1" id="KW-0812">Transmembrane</keyword>
<organism evidence="2 3">
    <name type="scientific">Pieris macdunnoughi</name>
    <dbReference type="NCBI Taxonomy" id="345717"/>
    <lineage>
        <taxon>Eukaryota</taxon>
        <taxon>Metazoa</taxon>
        <taxon>Ecdysozoa</taxon>
        <taxon>Arthropoda</taxon>
        <taxon>Hexapoda</taxon>
        <taxon>Insecta</taxon>
        <taxon>Pterygota</taxon>
        <taxon>Neoptera</taxon>
        <taxon>Endopterygota</taxon>
        <taxon>Lepidoptera</taxon>
        <taxon>Glossata</taxon>
        <taxon>Ditrysia</taxon>
        <taxon>Papilionoidea</taxon>
        <taxon>Pieridae</taxon>
        <taxon>Pierinae</taxon>
        <taxon>Pieris</taxon>
    </lineage>
</organism>
<reference evidence="2" key="1">
    <citation type="submission" date="2021-02" db="EMBL/GenBank/DDBJ databases">
        <authorList>
            <person name="Steward A R."/>
        </authorList>
    </citation>
    <scope>NUCLEOTIDE SEQUENCE</scope>
</reference>
<proteinExistence type="predicted"/>
<keyword evidence="3" id="KW-1185">Reference proteome</keyword>
<feature type="transmembrane region" description="Helical" evidence="1">
    <location>
        <begin position="81"/>
        <end position="98"/>
    </location>
</feature>
<dbReference type="AlphaFoldDB" id="A0A821SLV3"/>
<dbReference type="OrthoDB" id="7477067at2759"/>
<comment type="caution">
    <text evidence="2">The sequence shown here is derived from an EMBL/GenBank/DDBJ whole genome shotgun (WGS) entry which is preliminary data.</text>
</comment>
<dbReference type="Proteomes" id="UP000663880">
    <property type="component" value="Unassembled WGS sequence"/>
</dbReference>
<evidence type="ECO:0000313" key="2">
    <source>
        <dbReference type="EMBL" id="CAF4861812.1"/>
    </source>
</evidence>
<gene>
    <name evidence="2" type="ORF">PMACD_LOCUS7975</name>
</gene>
<evidence type="ECO:0000256" key="1">
    <source>
        <dbReference type="SAM" id="Phobius"/>
    </source>
</evidence>
<evidence type="ECO:0000313" key="3">
    <source>
        <dbReference type="Proteomes" id="UP000663880"/>
    </source>
</evidence>
<feature type="transmembrane region" description="Helical" evidence="1">
    <location>
        <begin position="104"/>
        <end position="122"/>
    </location>
</feature>
<dbReference type="EMBL" id="CAJOBZ010000020">
    <property type="protein sequence ID" value="CAF4861812.1"/>
    <property type="molecule type" value="Genomic_DNA"/>
</dbReference>
<name>A0A821SLV3_9NEOP</name>
<accession>A0A821SLV3</accession>
<sequence>MLPSVEKRDSKLVRRRLFASLVSSTDLIDSFAMTYDNNDQHWLQTVLGPTFTMSSVSSASVDGTKTIVSSFRTWMQAHEEAQVMLASVLVVLGMWWLVRTIMSLLINIICPILVVFFAVMCIPQLRAPLLGQNYPLLANLMRDIFLKMAENMKT</sequence>
<protein>
    <submittedName>
        <fullName evidence="2">Uncharacterized protein</fullName>
    </submittedName>
</protein>
<keyword evidence="1" id="KW-0472">Membrane</keyword>
<keyword evidence="1" id="KW-1133">Transmembrane helix</keyword>